<evidence type="ECO:0000256" key="2">
    <source>
        <dbReference type="SAM" id="Phobius"/>
    </source>
</evidence>
<dbReference type="EMBL" id="CADEAL010001604">
    <property type="protein sequence ID" value="CAB1433864.1"/>
    <property type="molecule type" value="Genomic_DNA"/>
</dbReference>
<accession>A0A9N7YRB1</accession>
<keyword evidence="4" id="KW-1185">Reference proteome</keyword>
<proteinExistence type="predicted"/>
<evidence type="ECO:0000313" key="4">
    <source>
        <dbReference type="Proteomes" id="UP001153269"/>
    </source>
</evidence>
<comment type="caution">
    <text evidence="3">The sequence shown here is derived from an EMBL/GenBank/DDBJ whole genome shotgun (WGS) entry which is preliminary data.</text>
</comment>
<keyword evidence="2" id="KW-0472">Membrane</keyword>
<reference evidence="3" key="1">
    <citation type="submission" date="2020-03" db="EMBL/GenBank/DDBJ databases">
        <authorList>
            <person name="Weist P."/>
        </authorList>
    </citation>
    <scope>NUCLEOTIDE SEQUENCE</scope>
</reference>
<feature type="region of interest" description="Disordered" evidence="1">
    <location>
        <begin position="138"/>
        <end position="163"/>
    </location>
</feature>
<dbReference type="AlphaFoldDB" id="A0A9N7YRB1"/>
<keyword evidence="2" id="KW-1133">Transmembrane helix</keyword>
<protein>
    <submittedName>
        <fullName evidence="3">Uncharacterized protein</fullName>
    </submittedName>
</protein>
<sequence length="195" mass="21003">MPGSSPYWKGSVSLSVFLVSLAVTVCAVWLVALCGVCGWCQRKLGKRNKPGVETADTPDSARGRGEKKAINDLDRDFWNNNDSSTVQQKWSSYPPKEFVLNISPYAQYGDPRLTLKTKFTEGYLGLCGQGPFERATSGQCHGGQKGAATGHGDDGGGPYRSDSVKSMVTEGVKAGRWQTVQGHMQSGGLRPSKLL</sequence>
<dbReference type="Proteomes" id="UP001153269">
    <property type="component" value="Unassembled WGS sequence"/>
</dbReference>
<evidence type="ECO:0000256" key="1">
    <source>
        <dbReference type="SAM" id="MobiDB-lite"/>
    </source>
</evidence>
<organism evidence="3 4">
    <name type="scientific">Pleuronectes platessa</name>
    <name type="common">European plaice</name>
    <dbReference type="NCBI Taxonomy" id="8262"/>
    <lineage>
        <taxon>Eukaryota</taxon>
        <taxon>Metazoa</taxon>
        <taxon>Chordata</taxon>
        <taxon>Craniata</taxon>
        <taxon>Vertebrata</taxon>
        <taxon>Euteleostomi</taxon>
        <taxon>Actinopterygii</taxon>
        <taxon>Neopterygii</taxon>
        <taxon>Teleostei</taxon>
        <taxon>Neoteleostei</taxon>
        <taxon>Acanthomorphata</taxon>
        <taxon>Carangaria</taxon>
        <taxon>Pleuronectiformes</taxon>
        <taxon>Pleuronectoidei</taxon>
        <taxon>Pleuronectidae</taxon>
        <taxon>Pleuronectes</taxon>
    </lineage>
</organism>
<feature type="transmembrane region" description="Helical" evidence="2">
    <location>
        <begin position="12"/>
        <end position="40"/>
    </location>
</feature>
<gene>
    <name evidence="3" type="ORF">PLEPLA_LOCUS21956</name>
</gene>
<evidence type="ECO:0000313" key="3">
    <source>
        <dbReference type="EMBL" id="CAB1433864.1"/>
    </source>
</evidence>
<feature type="region of interest" description="Disordered" evidence="1">
    <location>
        <begin position="47"/>
        <end position="66"/>
    </location>
</feature>
<name>A0A9N7YRB1_PLEPL</name>
<keyword evidence="2" id="KW-0812">Transmembrane</keyword>